<proteinExistence type="predicted"/>
<keyword evidence="1" id="KW-0614">Plasmid</keyword>
<dbReference type="EMBL" id="KP868647">
    <property type="protein sequence ID" value="AKN19722.1"/>
    <property type="molecule type" value="Genomic_DNA"/>
</dbReference>
<accession>A0A0K0NPV3</accession>
<evidence type="ECO:0000313" key="1">
    <source>
        <dbReference type="EMBL" id="AKN19722.1"/>
    </source>
</evidence>
<sequence length="31" mass="3688">MNCYSVSVREMVSIRYQTIISFYLTEIPGWT</sequence>
<protein>
    <submittedName>
        <fullName evidence="1">Uncharacterized protein</fullName>
    </submittedName>
</protein>
<organism evidence="1">
    <name type="scientific">Enterobacter cloacae</name>
    <dbReference type="NCBI Taxonomy" id="550"/>
    <lineage>
        <taxon>Bacteria</taxon>
        <taxon>Pseudomonadati</taxon>
        <taxon>Pseudomonadota</taxon>
        <taxon>Gammaproteobacteria</taxon>
        <taxon>Enterobacterales</taxon>
        <taxon>Enterobacteriaceae</taxon>
        <taxon>Enterobacter</taxon>
        <taxon>Enterobacter cloacae complex</taxon>
    </lineage>
</organism>
<gene>
    <name evidence="1" type="ORF">pNDM1_EC14653_00019</name>
</gene>
<name>A0A0K0NPV3_ENTCL</name>
<geneLocation type="plasmid" evidence="1">
    <name>pNDM1_EC14653</name>
</geneLocation>
<dbReference type="AlphaFoldDB" id="A0A0K0NPV3"/>
<reference evidence="1" key="1">
    <citation type="journal article" date="2015" name="Antimicrob. Agents Chemother.">
        <title>Characterization of an Enterobacter cloacae Strain Producing both KPC and NDM Carbapenemases by Whole-Genome Sequencing.</title>
        <authorList>
            <person name="Wu W."/>
            <person name="Feng Y."/>
            <person name="Carattoli A."/>
            <person name="Zong Z."/>
        </authorList>
    </citation>
    <scope>NUCLEOTIDE SEQUENCE</scope>
    <source>
        <strain evidence="1">WCHECl-14653</strain>
        <plasmid evidence="1">pNDM1_EC14653</plasmid>
    </source>
</reference>